<feature type="compositionally biased region" description="Basic and acidic residues" evidence="1">
    <location>
        <begin position="53"/>
        <end position="69"/>
    </location>
</feature>
<feature type="compositionally biased region" description="Basic residues" evidence="1">
    <location>
        <begin position="42"/>
        <end position="52"/>
    </location>
</feature>
<organism evidence="2 3">
    <name type="scientific">Cherax quadricarinatus</name>
    <name type="common">Australian red claw crayfish</name>
    <dbReference type="NCBI Taxonomy" id="27406"/>
    <lineage>
        <taxon>Eukaryota</taxon>
        <taxon>Metazoa</taxon>
        <taxon>Ecdysozoa</taxon>
        <taxon>Arthropoda</taxon>
        <taxon>Crustacea</taxon>
        <taxon>Multicrustacea</taxon>
        <taxon>Malacostraca</taxon>
        <taxon>Eumalacostraca</taxon>
        <taxon>Eucarida</taxon>
        <taxon>Decapoda</taxon>
        <taxon>Pleocyemata</taxon>
        <taxon>Astacidea</taxon>
        <taxon>Parastacoidea</taxon>
        <taxon>Parastacidae</taxon>
        <taxon>Cherax</taxon>
    </lineage>
</organism>
<evidence type="ECO:0000256" key="1">
    <source>
        <dbReference type="SAM" id="MobiDB-lite"/>
    </source>
</evidence>
<dbReference type="Proteomes" id="UP001445076">
    <property type="component" value="Unassembled WGS sequence"/>
</dbReference>
<sequence length="224" mass="25362">PYTHMSDHSSADSSDAQEVSPDHLHYCHDPGHYPQEVAHYPHPSRPRWGAHNHHSDHEHYGSEHVPSHTDEDDTVPVCLRHVPSRKRRRGSQASSGLHGQVKRCSSRIGAPFLEEPSSSDLDERDHVPAQVIIPKPPRCCPDDRQHGRKNNSRALPAVDCTLDTTRPQSPDSLERPLQTHGHIRSQSQVHIHSIPRTHLKRERTDHYDRKSVSNAHSPSDVTEL</sequence>
<proteinExistence type="predicted"/>
<reference evidence="2 3" key="1">
    <citation type="journal article" date="2024" name="BMC Genomics">
        <title>Genome assembly of redclaw crayfish (Cherax quadricarinatus) provides insights into its immune adaptation and hypoxia tolerance.</title>
        <authorList>
            <person name="Liu Z."/>
            <person name="Zheng J."/>
            <person name="Li H."/>
            <person name="Fang K."/>
            <person name="Wang S."/>
            <person name="He J."/>
            <person name="Zhou D."/>
            <person name="Weng S."/>
            <person name="Chi M."/>
            <person name="Gu Z."/>
            <person name="He J."/>
            <person name="Li F."/>
            <person name="Wang M."/>
        </authorList>
    </citation>
    <scope>NUCLEOTIDE SEQUENCE [LARGE SCALE GENOMIC DNA]</scope>
    <source>
        <strain evidence="2">ZL_2023a</strain>
    </source>
</reference>
<dbReference type="EMBL" id="JARKIK010000091">
    <property type="protein sequence ID" value="KAK8723196.1"/>
    <property type="molecule type" value="Genomic_DNA"/>
</dbReference>
<feature type="compositionally biased region" description="Basic and acidic residues" evidence="1">
    <location>
        <begin position="1"/>
        <end position="10"/>
    </location>
</feature>
<feature type="compositionally biased region" description="Basic and acidic residues" evidence="1">
    <location>
        <begin position="202"/>
        <end position="211"/>
    </location>
</feature>
<feature type="compositionally biased region" description="Basic and acidic residues" evidence="1">
    <location>
        <begin position="20"/>
        <end position="31"/>
    </location>
</feature>
<name>A0AAW0W212_CHEQU</name>
<comment type="caution">
    <text evidence="2">The sequence shown here is derived from an EMBL/GenBank/DDBJ whole genome shotgun (WGS) entry which is preliminary data.</text>
</comment>
<feature type="region of interest" description="Disordered" evidence="1">
    <location>
        <begin position="1"/>
        <end position="224"/>
    </location>
</feature>
<evidence type="ECO:0000313" key="2">
    <source>
        <dbReference type="EMBL" id="KAK8723196.1"/>
    </source>
</evidence>
<keyword evidence="3" id="KW-1185">Reference proteome</keyword>
<feature type="compositionally biased region" description="Polar residues" evidence="1">
    <location>
        <begin position="162"/>
        <end position="171"/>
    </location>
</feature>
<dbReference type="AlphaFoldDB" id="A0AAW0W212"/>
<feature type="compositionally biased region" description="Polar residues" evidence="1">
    <location>
        <begin position="212"/>
        <end position="224"/>
    </location>
</feature>
<protein>
    <submittedName>
        <fullName evidence="2">Uncharacterized protein</fullName>
    </submittedName>
</protein>
<evidence type="ECO:0000313" key="3">
    <source>
        <dbReference type="Proteomes" id="UP001445076"/>
    </source>
</evidence>
<gene>
    <name evidence="2" type="ORF">OTU49_011897</name>
</gene>
<feature type="non-terminal residue" evidence="2">
    <location>
        <position position="1"/>
    </location>
</feature>
<accession>A0AAW0W212</accession>